<dbReference type="OrthoDB" id="675983at2759"/>
<evidence type="ECO:0008006" key="5">
    <source>
        <dbReference type="Google" id="ProtNLM"/>
    </source>
</evidence>
<accession>A0A9Q0JC39</accession>
<keyword evidence="2" id="KW-1133">Transmembrane helix</keyword>
<feature type="compositionally biased region" description="Basic residues" evidence="1">
    <location>
        <begin position="24"/>
        <end position="33"/>
    </location>
</feature>
<feature type="compositionally biased region" description="Low complexity" evidence="1">
    <location>
        <begin position="14"/>
        <end position="23"/>
    </location>
</feature>
<dbReference type="EMBL" id="JAKUCV010003904">
    <property type="protein sequence ID" value="KAJ4837196.1"/>
    <property type="molecule type" value="Genomic_DNA"/>
</dbReference>
<keyword evidence="4" id="KW-1185">Reference proteome</keyword>
<name>A0A9Q0JC39_9ROSI</name>
<reference evidence="3" key="1">
    <citation type="submission" date="2022-02" db="EMBL/GenBank/DDBJ databases">
        <authorList>
            <person name="Henning P.M."/>
            <person name="McCubbin A.G."/>
            <person name="Shore J.S."/>
        </authorList>
    </citation>
    <scope>NUCLEOTIDE SEQUENCE</scope>
    <source>
        <strain evidence="3">F60SS</strain>
        <tissue evidence="3">Leaves</tissue>
    </source>
</reference>
<sequence length="104" mass="12184">MFDHKNLEREIERSNSSSDAHSSSSKKSKKKMRSILPGFFRRIKANKDSWRWKLKYLGSAFKWKRVNLQLSFFDDVLFKIVSVLEAIVLVASLAFFFLCCGCHF</sequence>
<dbReference type="PANTHER" id="PTHR33726">
    <property type="entry name" value="TRANSMEMBRANE PROTEIN"/>
    <property type="match status" value="1"/>
</dbReference>
<evidence type="ECO:0000256" key="2">
    <source>
        <dbReference type="SAM" id="Phobius"/>
    </source>
</evidence>
<keyword evidence="2" id="KW-0472">Membrane</keyword>
<feature type="compositionally biased region" description="Basic and acidic residues" evidence="1">
    <location>
        <begin position="1"/>
        <end position="13"/>
    </location>
</feature>
<protein>
    <recommendedName>
        <fullName evidence="5">Transmembrane protein</fullName>
    </recommendedName>
</protein>
<proteinExistence type="predicted"/>
<dbReference type="PANTHER" id="PTHR33726:SF3">
    <property type="entry name" value="TRANSMEMBRANE PROTEIN"/>
    <property type="match status" value="1"/>
</dbReference>
<feature type="transmembrane region" description="Helical" evidence="2">
    <location>
        <begin position="76"/>
        <end position="100"/>
    </location>
</feature>
<evidence type="ECO:0000313" key="4">
    <source>
        <dbReference type="Proteomes" id="UP001141552"/>
    </source>
</evidence>
<keyword evidence="2" id="KW-0812">Transmembrane</keyword>
<gene>
    <name evidence="3" type="ORF">Tsubulata_028138</name>
</gene>
<feature type="region of interest" description="Disordered" evidence="1">
    <location>
        <begin position="1"/>
        <end position="33"/>
    </location>
</feature>
<reference evidence="3" key="2">
    <citation type="journal article" date="2023" name="Plants (Basel)">
        <title>Annotation of the Turnera subulata (Passifloraceae) Draft Genome Reveals the S-Locus Evolved after the Divergence of Turneroideae from Passifloroideae in a Stepwise Manner.</title>
        <authorList>
            <person name="Henning P.M."/>
            <person name="Roalson E.H."/>
            <person name="Mir W."/>
            <person name="McCubbin A.G."/>
            <person name="Shore J.S."/>
        </authorList>
    </citation>
    <scope>NUCLEOTIDE SEQUENCE</scope>
    <source>
        <strain evidence="3">F60SS</strain>
    </source>
</reference>
<dbReference type="AlphaFoldDB" id="A0A9Q0JC39"/>
<organism evidence="3 4">
    <name type="scientific">Turnera subulata</name>
    <dbReference type="NCBI Taxonomy" id="218843"/>
    <lineage>
        <taxon>Eukaryota</taxon>
        <taxon>Viridiplantae</taxon>
        <taxon>Streptophyta</taxon>
        <taxon>Embryophyta</taxon>
        <taxon>Tracheophyta</taxon>
        <taxon>Spermatophyta</taxon>
        <taxon>Magnoliopsida</taxon>
        <taxon>eudicotyledons</taxon>
        <taxon>Gunneridae</taxon>
        <taxon>Pentapetalae</taxon>
        <taxon>rosids</taxon>
        <taxon>fabids</taxon>
        <taxon>Malpighiales</taxon>
        <taxon>Passifloraceae</taxon>
        <taxon>Turnera</taxon>
    </lineage>
</organism>
<dbReference type="Proteomes" id="UP001141552">
    <property type="component" value="Unassembled WGS sequence"/>
</dbReference>
<evidence type="ECO:0000256" key="1">
    <source>
        <dbReference type="SAM" id="MobiDB-lite"/>
    </source>
</evidence>
<evidence type="ECO:0000313" key="3">
    <source>
        <dbReference type="EMBL" id="KAJ4837196.1"/>
    </source>
</evidence>
<comment type="caution">
    <text evidence="3">The sequence shown here is derived from an EMBL/GenBank/DDBJ whole genome shotgun (WGS) entry which is preliminary data.</text>
</comment>